<protein>
    <submittedName>
        <fullName evidence="2">Uncharacterized protein</fullName>
    </submittedName>
</protein>
<keyword evidence="3" id="KW-1185">Reference proteome</keyword>
<sequence>MFCPYGDWKGEQPKVRRGRVIPPPQPPPTASEIPYTSAQHLSEPSLQEIMRHLERQELLLCRQSRQIQNTQIMIRQALPNAVFTGLLSEDRNDSTE</sequence>
<evidence type="ECO:0000313" key="2">
    <source>
        <dbReference type="EMBL" id="MED6213082.1"/>
    </source>
</evidence>
<accession>A0ABU6YTM1</accession>
<evidence type="ECO:0000256" key="1">
    <source>
        <dbReference type="SAM" id="MobiDB-lite"/>
    </source>
</evidence>
<dbReference type="Proteomes" id="UP001341840">
    <property type="component" value="Unassembled WGS sequence"/>
</dbReference>
<gene>
    <name evidence="2" type="ORF">PIB30_089809</name>
</gene>
<proteinExistence type="predicted"/>
<organism evidence="2 3">
    <name type="scientific">Stylosanthes scabra</name>
    <dbReference type="NCBI Taxonomy" id="79078"/>
    <lineage>
        <taxon>Eukaryota</taxon>
        <taxon>Viridiplantae</taxon>
        <taxon>Streptophyta</taxon>
        <taxon>Embryophyta</taxon>
        <taxon>Tracheophyta</taxon>
        <taxon>Spermatophyta</taxon>
        <taxon>Magnoliopsida</taxon>
        <taxon>eudicotyledons</taxon>
        <taxon>Gunneridae</taxon>
        <taxon>Pentapetalae</taxon>
        <taxon>rosids</taxon>
        <taxon>fabids</taxon>
        <taxon>Fabales</taxon>
        <taxon>Fabaceae</taxon>
        <taxon>Papilionoideae</taxon>
        <taxon>50 kb inversion clade</taxon>
        <taxon>dalbergioids sensu lato</taxon>
        <taxon>Dalbergieae</taxon>
        <taxon>Pterocarpus clade</taxon>
        <taxon>Stylosanthes</taxon>
    </lineage>
</organism>
<comment type="caution">
    <text evidence="2">The sequence shown here is derived from an EMBL/GenBank/DDBJ whole genome shotgun (WGS) entry which is preliminary data.</text>
</comment>
<feature type="region of interest" description="Disordered" evidence="1">
    <location>
        <begin position="15"/>
        <end position="34"/>
    </location>
</feature>
<dbReference type="EMBL" id="JASCZI010243354">
    <property type="protein sequence ID" value="MED6213082.1"/>
    <property type="molecule type" value="Genomic_DNA"/>
</dbReference>
<feature type="non-terminal residue" evidence="2">
    <location>
        <position position="96"/>
    </location>
</feature>
<name>A0ABU6YTM1_9FABA</name>
<reference evidence="2 3" key="1">
    <citation type="journal article" date="2023" name="Plants (Basel)">
        <title>Bridging the Gap: Combining Genomics and Transcriptomics Approaches to Understand Stylosanthes scabra, an Orphan Legume from the Brazilian Caatinga.</title>
        <authorList>
            <person name="Ferreira-Neto J.R.C."/>
            <person name="da Silva M.D."/>
            <person name="Binneck E."/>
            <person name="de Melo N.F."/>
            <person name="da Silva R.H."/>
            <person name="de Melo A.L.T.M."/>
            <person name="Pandolfi V."/>
            <person name="Bustamante F.O."/>
            <person name="Brasileiro-Vidal A.C."/>
            <person name="Benko-Iseppon A.M."/>
        </authorList>
    </citation>
    <scope>NUCLEOTIDE SEQUENCE [LARGE SCALE GENOMIC DNA]</scope>
    <source>
        <tissue evidence="2">Leaves</tissue>
    </source>
</reference>
<evidence type="ECO:0000313" key="3">
    <source>
        <dbReference type="Proteomes" id="UP001341840"/>
    </source>
</evidence>